<dbReference type="NCBIfam" id="NF038129">
    <property type="entry name" value="PEP_NF038129"/>
    <property type="match status" value="1"/>
</dbReference>
<comment type="caution">
    <text evidence="2">The sequence shown here is derived from an EMBL/GenBank/DDBJ whole genome shotgun (WGS) entry which is preliminary data.</text>
</comment>
<dbReference type="EMBL" id="WNKZ01000063">
    <property type="protein sequence ID" value="MTV54865.1"/>
    <property type="molecule type" value="Genomic_DNA"/>
</dbReference>
<organism evidence="2 3">
    <name type="scientific">Pseudoduganella buxea</name>
    <dbReference type="NCBI Taxonomy" id="1949069"/>
    <lineage>
        <taxon>Bacteria</taxon>
        <taxon>Pseudomonadati</taxon>
        <taxon>Pseudomonadota</taxon>
        <taxon>Betaproteobacteria</taxon>
        <taxon>Burkholderiales</taxon>
        <taxon>Oxalobacteraceae</taxon>
        <taxon>Telluria group</taxon>
        <taxon>Pseudoduganella</taxon>
    </lineage>
</organism>
<evidence type="ECO:0000256" key="1">
    <source>
        <dbReference type="SAM" id="SignalP"/>
    </source>
</evidence>
<accession>A0A6I3T1V7</accession>
<dbReference type="Proteomes" id="UP000430634">
    <property type="component" value="Unassembled WGS sequence"/>
</dbReference>
<name>A0A6I3T1V7_9BURK</name>
<proteinExistence type="predicted"/>
<evidence type="ECO:0000313" key="3">
    <source>
        <dbReference type="Proteomes" id="UP000430634"/>
    </source>
</evidence>
<feature type="signal peptide" evidence="1">
    <location>
        <begin position="1"/>
        <end position="27"/>
    </location>
</feature>
<gene>
    <name evidence="2" type="ORF">GM672_19220</name>
</gene>
<reference evidence="2 3" key="1">
    <citation type="submission" date="2019-11" db="EMBL/GenBank/DDBJ databases">
        <title>Type strains purchased from KCTC, JCM and DSMZ.</title>
        <authorList>
            <person name="Lu H."/>
        </authorList>
    </citation>
    <scope>NUCLEOTIDE SEQUENCE [LARGE SCALE GENOMIC DNA]</scope>
    <source>
        <strain evidence="2 3">KCTC 52429</strain>
    </source>
</reference>
<dbReference type="OrthoDB" id="8757303at2"/>
<keyword evidence="1" id="KW-0732">Signal</keyword>
<dbReference type="RefSeq" id="WP_155472148.1">
    <property type="nucleotide sequence ID" value="NZ_BMKG01000029.1"/>
</dbReference>
<evidence type="ECO:0000313" key="2">
    <source>
        <dbReference type="EMBL" id="MTV54865.1"/>
    </source>
</evidence>
<protein>
    <submittedName>
        <fullName evidence="2">PEP-CTERM sorting domain-containing protein</fullName>
    </submittedName>
</protein>
<dbReference type="AlphaFoldDB" id="A0A6I3T1V7"/>
<sequence length="195" mass="19688">MTRMTSMLLRLMLALTLSLGAASAALAGPIYRVAVDTAALAGQGGYVDFLFLGLGSAAPTRAMLSGFAGDFGAASVFEGEAAGSLAGGVTLGNGTGWNEFAQAASFGGLFEFFVSFDAGTVGDGTNLGIALLDQDFNYLGANADIVTFALQPGQADAISVNSGFATVQAVPEPGTALQVLTGLLLMGLVLRHGRR</sequence>
<feature type="chain" id="PRO_5026019857" evidence="1">
    <location>
        <begin position="28"/>
        <end position="195"/>
    </location>
</feature>